<evidence type="ECO:0000259" key="3">
    <source>
        <dbReference type="Pfam" id="PF23559"/>
    </source>
</evidence>
<dbReference type="EMBL" id="GBRH01246113">
    <property type="protein sequence ID" value="JAD51782.1"/>
    <property type="molecule type" value="Transcribed_RNA"/>
</dbReference>
<dbReference type="Pfam" id="PF23559">
    <property type="entry name" value="WHD_DRP"/>
    <property type="match status" value="1"/>
</dbReference>
<evidence type="ECO:0000256" key="1">
    <source>
        <dbReference type="ARBA" id="ARBA00022737"/>
    </source>
</evidence>
<dbReference type="Gene3D" id="1.10.10.10">
    <property type="entry name" value="Winged helix-like DNA-binding domain superfamily/Winged helix DNA-binding domain"/>
    <property type="match status" value="1"/>
</dbReference>
<evidence type="ECO:0000313" key="4">
    <source>
        <dbReference type="EMBL" id="JAD51782.1"/>
    </source>
</evidence>
<reference evidence="4" key="1">
    <citation type="submission" date="2014-09" db="EMBL/GenBank/DDBJ databases">
        <authorList>
            <person name="Magalhaes I.L.F."/>
            <person name="Oliveira U."/>
            <person name="Santos F.R."/>
            <person name="Vidigal T.H.D.A."/>
            <person name="Brescovit A.D."/>
            <person name="Santos A.J."/>
        </authorList>
    </citation>
    <scope>NUCLEOTIDE SEQUENCE</scope>
    <source>
        <tissue evidence="4">Shoot tissue taken approximately 20 cm above the soil surface</tissue>
    </source>
</reference>
<sequence>MPSHLKPCFLHLSLFPEDFDIEKKHLVNRWVAEGFVTNGTTTRTLEEVAENYFYELISRSMIQPSKLDNLGNVKTCTIHDIVHDIAVSISRQGNYVFILGEQTSTIATRVSIRHLSSFASRELKLA</sequence>
<dbReference type="GO" id="GO:0002758">
    <property type="term" value="P:innate immune response-activating signaling pathway"/>
    <property type="evidence" value="ECO:0007669"/>
    <property type="project" value="UniProtKB-ARBA"/>
</dbReference>
<keyword evidence="2" id="KW-0611">Plant defense</keyword>
<dbReference type="AlphaFoldDB" id="A0A0A9AXG7"/>
<protein>
    <recommendedName>
        <fullName evidence="3">Disease resistance protein winged helix domain-containing protein</fullName>
    </recommendedName>
</protein>
<organism evidence="4">
    <name type="scientific">Arundo donax</name>
    <name type="common">Giant reed</name>
    <name type="synonym">Donax arundinaceus</name>
    <dbReference type="NCBI Taxonomy" id="35708"/>
    <lineage>
        <taxon>Eukaryota</taxon>
        <taxon>Viridiplantae</taxon>
        <taxon>Streptophyta</taxon>
        <taxon>Embryophyta</taxon>
        <taxon>Tracheophyta</taxon>
        <taxon>Spermatophyta</taxon>
        <taxon>Magnoliopsida</taxon>
        <taxon>Liliopsida</taxon>
        <taxon>Poales</taxon>
        <taxon>Poaceae</taxon>
        <taxon>PACMAD clade</taxon>
        <taxon>Arundinoideae</taxon>
        <taxon>Arundineae</taxon>
        <taxon>Arundo</taxon>
    </lineage>
</organism>
<proteinExistence type="predicted"/>
<dbReference type="PANTHER" id="PTHR23155">
    <property type="entry name" value="DISEASE RESISTANCE PROTEIN RP"/>
    <property type="match status" value="1"/>
</dbReference>
<dbReference type="PANTHER" id="PTHR23155:SF963">
    <property type="entry name" value="OS06G0287000 PROTEIN"/>
    <property type="match status" value="1"/>
</dbReference>
<keyword evidence="1" id="KW-0677">Repeat</keyword>
<name>A0A0A9AXG7_ARUDO</name>
<accession>A0A0A9AXG7</accession>
<reference evidence="4" key="2">
    <citation type="journal article" date="2015" name="Data Brief">
        <title>Shoot transcriptome of the giant reed, Arundo donax.</title>
        <authorList>
            <person name="Barrero R.A."/>
            <person name="Guerrero F.D."/>
            <person name="Moolhuijzen P."/>
            <person name="Goolsby J.A."/>
            <person name="Tidwell J."/>
            <person name="Bellgard S.E."/>
            <person name="Bellgard M.I."/>
        </authorList>
    </citation>
    <scope>NUCLEOTIDE SEQUENCE</scope>
    <source>
        <tissue evidence="4">Shoot tissue taken approximately 20 cm above the soil surface</tissue>
    </source>
</reference>
<dbReference type="GO" id="GO:0009626">
    <property type="term" value="P:plant-type hypersensitive response"/>
    <property type="evidence" value="ECO:0007669"/>
    <property type="project" value="UniProtKB-ARBA"/>
</dbReference>
<dbReference type="FunFam" id="1.10.10.10:FF:000322">
    <property type="entry name" value="Probable disease resistance protein At1g63360"/>
    <property type="match status" value="1"/>
</dbReference>
<dbReference type="InterPro" id="IPR044974">
    <property type="entry name" value="Disease_R_plants"/>
</dbReference>
<dbReference type="InterPro" id="IPR058922">
    <property type="entry name" value="WHD_DRP"/>
</dbReference>
<dbReference type="GO" id="GO:0042742">
    <property type="term" value="P:defense response to bacterium"/>
    <property type="evidence" value="ECO:0007669"/>
    <property type="project" value="UniProtKB-ARBA"/>
</dbReference>
<feature type="domain" description="Disease resistance protein winged helix" evidence="3">
    <location>
        <begin position="14"/>
        <end position="86"/>
    </location>
</feature>
<dbReference type="InterPro" id="IPR036388">
    <property type="entry name" value="WH-like_DNA-bd_sf"/>
</dbReference>
<evidence type="ECO:0000256" key="2">
    <source>
        <dbReference type="ARBA" id="ARBA00022821"/>
    </source>
</evidence>